<comment type="caution">
    <text evidence="2">The sequence shown here is derived from an EMBL/GenBank/DDBJ whole genome shotgun (WGS) entry which is preliminary data.</text>
</comment>
<protein>
    <submittedName>
        <fullName evidence="2">Uncharacterized protein</fullName>
    </submittedName>
</protein>
<dbReference type="AlphaFoldDB" id="A0A931LTX1"/>
<dbReference type="Proteomes" id="UP000727962">
    <property type="component" value="Unassembled WGS sequence"/>
</dbReference>
<reference evidence="2" key="1">
    <citation type="submission" date="2020-07" db="EMBL/GenBank/DDBJ databases">
        <title>Huge and variable diversity of episymbiotic CPR bacteria and DPANN archaea in groundwater ecosystems.</title>
        <authorList>
            <person name="He C.Y."/>
            <person name="Keren R."/>
            <person name="Whittaker M."/>
            <person name="Farag I.F."/>
            <person name="Doudna J."/>
            <person name="Cate J.H.D."/>
            <person name="Banfield J.F."/>
        </authorList>
    </citation>
    <scope>NUCLEOTIDE SEQUENCE</scope>
    <source>
        <strain evidence="2">NC_groundwater_17_Pr7_B-0.1um_64_12</strain>
    </source>
</reference>
<accession>A0A931LTX1</accession>
<evidence type="ECO:0000313" key="3">
    <source>
        <dbReference type="Proteomes" id="UP000727962"/>
    </source>
</evidence>
<name>A0A931LTX1_FIMGI</name>
<evidence type="ECO:0000256" key="1">
    <source>
        <dbReference type="SAM" id="MobiDB-lite"/>
    </source>
</evidence>
<gene>
    <name evidence="2" type="ORF">HYR64_03225</name>
</gene>
<proteinExistence type="predicted"/>
<sequence>MKARKRMPKALRVTIWIVATILVVCGGGGSGALYFGCGPLDIGPAAREADEAAIAYRKAGLPWEAKDLQPNPPVAPNDNAAPILRQAIALYESKKLARKVRPLFDALKAGDTKALDGGLQQFGPALKLAAPAADKPGVDFQRDWDLGPDLVFAEYKGLKDFTKVFAIRAERRAAIGDVDGCFEDLIHAWRLGLLAGKEPTQISMLVDIACKSITLDRVRRCATLFRNRADALGRLDALFDQFKGEPNLAFSLRGNMYEGLAAIRNLPQYGRAKETGQSDDDSGGSLPKLDPSKLVRTGLPRDPLSRAFAARHVQVWLEAKQRLDEHSEDPEAQSKALDQIIDRISTPFRASYTFEETMLSLFSQSGVAIVRHTADKRATQALVRALIVEAKTGALPKRIEDIPGNWTDPFTKKPLRLVSVNGSIRIYSVGHDRRDDGGLTRSELKKKGIEHSDDVIAACPPPP</sequence>
<dbReference type="EMBL" id="JACOSL010000022">
    <property type="protein sequence ID" value="MBI1756099.1"/>
    <property type="molecule type" value="Genomic_DNA"/>
</dbReference>
<feature type="region of interest" description="Disordered" evidence="1">
    <location>
        <begin position="271"/>
        <end position="297"/>
    </location>
</feature>
<organism evidence="2 3">
    <name type="scientific">Fimbriimonas ginsengisoli</name>
    <dbReference type="NCBI Taxonomy" id="1005039"/>
    <lineage>
        <taxon>Bacteria</taxon>
        <taxon>Bacillati</taxon>
        <taxon>Armatimonadota</taxon>
        <taxon>Fimbriimonadia</taxon>
        <taxon>Fimbriimonadales</taxon>
        <taxon>Fimbriimonadaceae</taxon>
        <taxon>Fimbriimonas</taxon>
    </lineage>
</organism>
<evidence type="ECO:0000313" key="2">
    <source>
        <dbReference type="EMBL" id="MBI1756099.1"/>
    </source>
</evidence>